<comment type="caution">
    <text evidence="1">The sequence shown here is derived from an EMBL/GenBank/DDBJ whole genome shotgun (WGS) entry which is preliminary data.</text>
</comment>
<name>A0ACB7CGP7_9ASCO</name>
<accession>A0ACB7CGP7</accession>
<proteinExistence type="predicted"/>
<dbReference type="Proteomes" id="UP000768646">
    <property type="component" value="Unassembled WGS sequence"/>
</dbReference>
<evidence type="ECO:0000313" key="1">
    <source>
        <dbReference type="EMBL" id="KAG4306224.1"/>
    </source>
</evidence>
<evidence type="ECO:0000313" key="2">
    <source>
        <dbReference type="Proteomes" id="UP000768646"/>
    </source>
</evidence>
<protein>
    <submittedName>
        <fullName evidence="1">Uncharacterized protein</fullName>
    </submittedName>
</protein>
<sequence length="171" mass="20019">MENNVDQELFSRSFLLDGPKLPRNLQFRPLRRNDWQKEFGTLLNSLSGDNYELNKQDFESRFDLMQFSSPKSYFIVIIEDSVTEEIIACGTVFIEYKFLKSASKAAHIEDIVVAESYRGKNLGKLLIKMLCKIAETEKCYKIVLECKEHNVEFYKKCNFQVTGIEMKQYIN</sequence>
<keyword evidence="2" id="KW-1185">Reference proteome</keyword>
<gene>
    <name evidence="1" type="ORF">PORY_000212</name>
</gene>
<organism evidence="1 2">
    <name type="scientific">Pneumocystis oryctolagi</name>
    <dbReference type="NCBI Taxonomy" id="42067"/>
    <lineage>
        <taxon>Eukaryota</taxon>
        <taxon>Fungi</taxon>
        <taxon>Dikarya</taxon>
        <taxon>Ascomycota</taxon>
        <taxon>Taphrinomycotina</taxon>
        <taxon>Pneumocystomycetes</taxon>
        <taxon>Pneumocystaceae</taxon>
        <taxon>Pneumocystis</taxon>
    </lineage>
</organism>
<dbReference type="EMBL" id="JABTEG010000001">
    <property type="protein sequence ID" value="KAG4306224.1"/>
    <property type="molecule type" value="Genomic_DNA"/>
</dbReference>
<reference evidence="1 2" key="1">
    <citation type="journal article" date="2021" name="Commun. Biol.">
        <title>Genomic insights into the host specific adaptation of the Pneumocystis genus.</title>
        <authorList>
            <person name="Cisse O.H."/>
            <person name="Ma L."/>
            <person name="Dekker J.P."/>
            <person name="Khil P.P."/>
            <person name="Youn J.-H."/>
            <person name="Brenchley J.M."/>
            <person name="Blair R."/>
            <person name="Pahar B."/>
            <person name="Chabe M."/>
            <person name="Van Rompay K.K.A."/>
            <person name="Keesler R."/>
            <person name="Sukura A."/>
            <person name="Hirsch V."/>
            <person name="Kutty G."/>
            <person name="Liu Y."/>
            <person name="Peng L."/>
            <person name="Chen J."/>
            <person name="Song J."/>
            <person name="Weissenbacher-Lang C."/>
            <person name="Xu J."/>
            <person name="Upham N.S."/>
            <person name="Stajich J.E."/>
            <person name="Cuomo C.A."/>
            <person name="Cushion M.T."/>
            <person name="Kovacs J.A."/>
        </authorList>
    </citation>
    <scope>NUCLEOTIDE SEQUENCE [LARGE SCALE GENOMIC DNA]</scope>
    <source>
        <strain evidence="1 2">RABM</strain>
    </source>
</reference>